<sequence>MWFECLIKETSIGAEMPEWQVLFFLVQICLIGHAFPAEFLDLRLEDVGRCLELVYTPARKDGVKGSATCVLFTAVSLCK</sequence>
<reference evidence="1" key="1">
    <citation type="submission" date="2022-02" db="EMBL/GenBank/DDBJ databases">
        <title>Plant Genome Project.</title>
        <authorList>
            <person name="Zhang R.-G."/>
        </authorList>
    </citation>
    <scope>NUCLEOTIDE SEQUENCE</scope>
    <source>
        <strain evidence="1">AT1</strain>
    </source>
</reference>
<proteinExistence type="predicted"/>
<evidence type="ECO:0000313" key="2">
    <source>
        <dbReference type="Proteomes" id="UP001062846"/>
    </source>
</evidence>
<dbReference type="Proteomes" id="UP001062846">
    <property type="component" value="Chromosome 3"/>
</dbReference>
<comment type="caution">
    <text evidence="1">The sequence shown here is derived from an EMBL/GenBank/DDBJ whole genome shotgun (WGS) entry which is preliminary data.</text>
</comment>
<name>A0ACC0PGT7_RHOML</name>
<keyword evidence="2" id="KW-1185">Reference proteome</keyword>
<gene>
    <name evidence="1" type="ORF">RHMOL_Rhmol03G0146900</name>
</gene>
<evidence type="ECO:0000313" key="1">
    <source>
        <dbReference type="EMBL" id="KAI8563922.1"/>
    </source>
</evidence>
<dbReference type="EMBL" id="CM046390">
    <property type="protein sequence ID" value="KAI8563922.1"/>
    <property type="molecule type" value="Genomic_DNA"/>
</dbReference>
<protein>
    <submittedName>
        <fullName evidence="1">Uncharacterized protein</fullName>
    </submittedName>
</protein>
<accession>A0ACC0PGT7</accession>
<organism evidence="1 2">
    <name type="scientific">Rhododendron molle</name>
    <name type="common">Chinese azalea</name>
    <name type="synonym">Azalea mollis</name>
    <dbReference type="NCBI Taxonomy" id="49168"/>
    <lineage>
        <taxon>Eukaryota</taxon>
        <taxon>Viridiplantae</taxon>
        <taxon>Streptophyta</taxon>
        <taxon>Embryophyta</taxon>
        <taxon>Tracheophyta</taxon>
        <taxon>Spermatophyta</taxon>
        <taxon>Magnoliopsida</taxon>
        <taxon>eudicotyledons</taxon>
        <taxon>Gunneridae</taxon>
        <taxon>Pentapetalae</taxon>
        <taxon>asterids</taxon>
        <taxon>Ericales</taxon>
        <taxon>Ericaceae</taxon>
        <taxon>Ericoideae</taxon>
        <taxon>Rhodoreae</taxon>
        <taxon>Rhododendron</taxon>
    </lineage>
</organism>